<gene>
    <name evidence="1" type="ORF">STAS_14267</name>
</gene>
<protein>
    <submittedName>
        <fullName evidence="1">HTH-type transcriptional regulator MlrA</fullName>
    </submittedName>
</protein>
<evidence type="ECO:0000313" key="2">
    <source>
        <dbReference type="Proteomes" id="UP000325081"/>
    </source>
</evidence>
<evidence type="ECO:0000313" key="1">
    <source>
        <dbReference type="EMBL" id="GER37828.1"/>
    </source>
</evidence>
<accession>A0A5A7PZ27</accession>
<organism evidence="1 2">
    <name type="scientific">Striga asiatica</name>
    <name type="common">Asiatic witchweed</name>
    <name type="synonym">Buchnera asiatica</name>
    <dbReference type="NCBI Taxonomy" id="4170"/>
    <lineage>
        <taxon>Eukaryota</taxon>
        <taxon>Viridiplantae</taxon>
        <taxon>Streptophyta</taxon>
        <taxon>Embryophyta</taxon>
        <taxon>Tracheophyta</taxon>
        <taxon>Spermatophyta</taxon>
        <taxon>Magnoliopsida</taxon>
        <taxon>eudicotyledons</taxon>
        <taxon>Gunneridae</taxon>
        <taxon>Pentapetalae</taxon>
        <taxon>asterids</taxon>
        <taxon>lamiids</taxon>
        <taxon>Lamiales</taxon>
        <taxon>Orobanchaceae</taxon>
        <taxon>Buchnereae</taxon>
        <taxon>Striga</taxon>
    </lineage>
</organism>
<dbReference type="Proteomes" id="UP000325081">
    <property type="component" value="Unassembled WGS sequence"/>
</dbReference>
<sequence>MYILLRQSSNIVCVYSTKIKSHKQQSVHIKHTVPLRHRPRGRGRGTESTAFKRRWRRRRGLKKVDHMNGTTAIFTRAHVSRIRSSGFWRRNLMNEKQEGMKKGN</sequence>
<comment type="caution">
    <text evidence="1">The sequence shown here is derived from an EMBL/GenBank/DDBJ whole genome shotgun (WGS) entry which is preliminary data.</text>
</comment>
<reference evidence="2" key="1">
    <citation type="journal article" date="2019" name="Curr. Biol.">
        <title>Genome Sequence of Striga asiatica Provides Insight into the Evolution of Plant Parasitism.</title>
        <authorList>
            <person name="Yoshida S."/>
            <person name="Kim S."/>
            <person name="Wafula E.K."/>
            <person name="Tanskanen J."/>
            <person name="Kim Y.M."/>
            <person name="Honaas L."/>
            <person name="Yang Z."/>
            <person name="Spallek T."/>
            <person name="Conn C.E."/>
            <person name="Ichihashi Y."/>
            <person name="Cheong K."/>
            <person name="Cui S."/>
            <person name="Der J.P."/>
            <person name="Gundlach H."/>
            <person name="Jiao Y."/>
            <person name="Hori C."/>
            <person name="Ishida J.K."/>
            <person name="Kasahara H."/>
            <person name="Kiba T."/>
            <person name="Kim M.S."/>
            <person name="Koo N."/>
            <person name="Laohavisit A."/>
            <person name="Lee Y.H."/>
            <person name="Lumba S."/>
            <person name="McCourt P."/>
            <person name="Mortimer J.C."/>
            <person name="Mutuku J.M."/>
            <person name="Nomura T."/>
            <person name="Sasaki-Sekimoto Y."/>
            <person name="Seto Y."/>
            <person name="Wang Y."/>
            <person name="Wakatake T."/>
            <person name="Sakakibara H."/>
            <person name="Demura T."/>
            <person name="Yamaguchi S."/>
            <person name="Yoneyama K."/>
            <person name="Manabe R.I."/>
            <person name="Nelson D.C."/>
            <person name="Schulman A.H."/>
            <person name="Timko M.P."/>
            <person name="dePamphilis C.W."/>
            <person name="Choi D."/>
            <person name="Shirasu K."/>
        </authorList>
    </citation>
    <scope>NUCLEOTIDE SEQUENCE [LARGE SCALE GENOMIC DNA]</scope>
    <source>
        <strain evidence="2">cv. UVA1</strain>
    </source>
</reference>
<name>A0A5A7PZ27_STRAF</name>
<keyword evidence="2" id="KW-1185">Reference proteome</keyword>
<dbReference type="AlphaFoldDB" id="A0A5A7PZ27"/>
<dbReference type="EMBL" id="BKCP01005405">
    <property type="protein sequence ID" value="GER37828.1"/>
    <property type="molecule type" value="Genomic_DNA"/>
</dbReference>
<proteinExistence type="predicted"/>